<dbReference type="SMART" id="SM00530">
    <property type="entry name" value="HTH_XRE"/>
    <property type="match status" value="1"/>
</dbReference>
<dbReference type="PROSITE" id="PS50943">
    <property type="entry name" value="HTH_CROC1"/>
    <property type="match status" value="1"/>
</dbReference>
<accession>A0AAN1SIR5</accession>
<sequence>MTAVAEEKYTLKQLRNLRGYSREELARKSNVTSRTIYLYESDIENLRNGKYVTLDKIAKALGVGVTDIFLDPDSEKPKWIA</sequence>
<gene>
    <name evidence="2" type="ordered locus">TEH_18470</name>
</gene>
<dbReference type="Gene3D" id="1.10.260.40">
    <property type="entry name" value="lambda repressor-like DNA-binding domains"/>
    <property type="match status" value="1"/>
</dbReference>
<dbReference type="Proteomes" id="UP000002663">
    <property type="component" value="Chromosome"/>
</dbReference>
<dbReference type="InterPro" id="IPR001387">
    <property type="entry name" value="Cro/C1-type_HTH"/>
</dbReference>
<keyword evidence="2" id="KW-0238">DNA-binding</keyword>
<proteinExistence type="predicted"/>
<reference evidence="2 3" key="1">
    <citation type="submission" date="2011-01" db="EMBL/GenBank/DDBJ databases">
        <title>Whole genome sequence of Tetragenococcus halophilus NBRC 12172.</title>
        <authorList>
            <person name="Nakazawa H."/>
            <person name="Omata S."/>
            <person name="Koga C."/>
            <person name="Watanabe Y."/>
            <person name="Katano Y."/>
            <person name="Ito N."/>
            <person name="Tsukatani N."/>
            <person name="Ankai A."/>
            <person name="Oguchi A."/>
            <person name="Fukui S."/>
            <person name="Yashiro I."/>
            <person name="Kamata S."/>
            <person name="Hashimoto Y."/>
            <person name="Yamazaki J."/>
            <person name="Taguchi H."/>
            <person name="Tanaka A."/>
            <person name="Koyama T."/>
            <person name="Ichige A."/>
            <person name="Hanya Y."/>
            <person name="Tanikawa S."/>
            <person name="Yamazaki S."/>
            <person name="Fujita N."/>
        </authorList>
    </citation>
    <scope>NUCLEOTIDE SEQUENCE [LARGE SCALE GENOMIC DNA]</scope>
    <source>
        <strain evidence="3">DSM 20338 / JCM 20259 / NCIMB 9735 / NBRC 12172</strain>
    </source>
</reference>
<evidence type="ECO:0000313" key="2">
    <source>
        <dbReference type="EMBL" id="BAK95174.1"/>
    </source>
</evidence>
<dbReference type="KEGG" id="thl:TEH_18470"/>
<dbReference type="RefSeq" id="WP_014125216.1">
    <property type="nucleotide sequence ID" value="NC_016052.1"/>
</dbReference>
<dbReference type="EMBL" id="AP012046">
    <property type="protein sequence ID" value="BAK95174.1"/>
    <property type="molecule type" value="Genomic_DNA"/>
</dbReference>
<organism evidence="2 3">
    <name type="scientific">Tetragenococcus halophilus (strain DSM 20338 / JCM 20259 / NCIMB 9735 / NBRC 12172)</name>
    <name type="common">Pediococcus halophilus</name>
    <dbReference type="NCBI Taxonomy" id="945021"/>
    <lineage>
        <taxon>Bacteria</taxon>
        <taxon>Bacillati</taxon>
        <taxon>Bacillota</taxon>
        <taxon>Bacilli</taxon>
        <taxon>Lactobacillales</taxon>
        <taxon>Enterococcaceae</taxon>
        <taxon>Tetragenococcus</taxon>
    </lineage>
</organism>
<dbReference type="GO" id="GO:0003677">
    <property type="term" value="F:DNA binding"/>
    <property type="evidence" value="ECO:0007669"/>
    <property type="project" value="UniProtKB-KW"/>
</dbReference>
<dbReference type="InterPro" id="IPR010982">
    <property type="entry name" value="Lambda_DNA-bd_dom_sf"/>
</dbReference>
<evidence type="ECO:0000313" key="3">
    <source>
        <dbReference type="Proteomes" id="UP000002663"/>
    </source>
</evidence>
<dbReference type="CDD" id="cd00093">
    <property type="entry name" value="HTH_XRE"/>
    <property type="match status" value="1"/>
</dbReference>
<dbReference type="AlphaFoldDB" id="A0AAN1SIR5"/>
<name>A0AAN1SIR5_TETHN</name>
<dbReference type="Pfam" id="PF01381">
    <property type="entry name" value="HTH_3"/>
    <property type="match status" value="1"/>
</dbReference>
<evidence type="ECO:0000259" key="1">
    <source>
        <dbReference type="PROSITE" id="PS50943"/>
    </source>
</evidence>
<dbReference type="SUPFAM" id="SSF47413">
    <property type="entry name" value="lambda repressor-like DNA-binding domains"/>
    <property type="match status" value="1"/>
</dbReference>
<feature type="domain" description="HTH cro/C1-type" evidence="1">
    <location>
        <begin position="11"/>
        <end position="68"/>
    </location>
</feature>
<protein>
    <submittedName>
        <fullName evidence="2">Xre family DNA-binding protein</fullName>
    </submittedName>
</protein>